<dbReference type="RefSeq" id="WP_230512668.1">
    <property type="nucleotide sequence ID" value="NZ_JAJITD010000017.1"/>
</dbReference>
<organism evidence="1 2">
    <name type="scientific">Paraburkholderia sejongensis</name>
    <dbReference type="NCBI Taxonomy" id="2886946"/>
    <lineage>
        <taxon>Bacteria</taxon>
        <taxon>Pseudomonadati</taxon>
        <taxon>Pseudomonadota</taxon>
        <taxon>Betaproteobacteria</taxon>
        <taxon>Burkholderiales</taxon>
        <taxon>Burkholderiaceae</taxon>
        <taxon>Paraburkholderia</taxon>
    </lineage>
</organism>
<accession>A0ABS8K2D3</accession>
<protein>
    <submittedName>
        <fullName evidence="1">Uncharacterized protein</fullName>
    </submittedName>
</protein>
<evidence type="ECO:0000313" key="2">
    <source>
        <dbReference type="Proteomes" id="UP001431019"/>
    </source>
</evidence>
<reference evidence="1 2" key="1">
    <citation type="submission" date="2021-11" db="EMBL/GenBank/DDBJ databases">
        <authorList>
            <person name="Oh E.-T."/>
            <person name="Kim S.-B."/>
        </authorList>
    </citation>
    <scope>NUCLEOTIDE SEQUENCE [LARGE SCALE GENOMIC DNA]</scope>
    <source>
        <strain evidence="1 2">MMS20-SJTR3</strain>
    </source>
</reference>
<proteinExistence type="predicted"/>
<dbReference type="Proteomes" id="UP001431019">
    <property type="component" value="Unassembled WGS sequence"/>
</dbReference>
<name>A0ABS8K2D3_9BURK</name>
<evidence type="ECO:0000313" key="1">
    <source>
        <dbReference type="EMBL" id="MCC8396322.1"/>
    </source>
</evidence>
<comment type="caution">
    <text evidence="1">The sequence shown here is derived from an EMBL/GenBank/DDBJ whole genome shotgun (WGS) entry which is preliminary data.</text>
</comment>
<keyword evidence="2" id="KW-1185">Reference proteome</keyword>
<sequence length="71" mass="7888">MSALNLAKSERIIKRISSGGARHVIVENRRTEMIAVMTESGVHVATMSRRAAVRDGLIVQTPSSKSRRRRT</sequence>
<dbReference type="EMBL" id="JAJITD010000017">
    <property type="protein sequence ID" value="MCC8396322.1"/>
    <property type="molecule type" value="Genomic_DNA"/>
</dbReference>
<gene>
    <name evidence="1" type="ORF">LJ656_27405</name>
</gene>